<organism evidence="3 4">
    <name type="scientific">Danxiaibacter flavus</name>
    <dbReference type="NCBI Taxonomy" id="3049108"/>
    <lineage>
        <taxon>Bacteria</taxon>
        <taxon>Pseudomonadati</taxon>
        <taxon>Bacteroidota</taxon>
        <taxon>Chitinophagia</taxon>
        <taxon>Chitinophagales</taxon>
        <taxon>Chitinophagaceae</taxon>
        <taxon>Danxiaibacter</taxon>
    </lineage>
</organism>
<evidence type="ECO:0000256" key="1">
    <source>
        <dbReference type="ARBA" id="ARBA00008635"/>
    </source>
</evidence>
<dbReference type="RefSeq" id="WP_369330540.1">
    <property type="nucleotide sequence ID" value="NZ_JAULBC010000005.1"/>
</dbReference>
<gene>
    <name evidence="3" type="ORF">QTN47_16605</name>
</gene>
<keyword evidence="4" id="KW-1185">Reference proteome</keyword>
<dbReference type="Gene3D" id="1.20.120.450">
    <property type="entry name" value="dinb family like domain"/>
    <property type="match status" value="1"/>
</dbReference>
<evidence type="ECO:0000313" key="3">
    <source>
        <dbReference type="EMBL" id="MEX6689132.1"/>
    </source>
</evidence>
<dbReference type="SUPFAM" id="SSF109854">
    <property type="entry name" value="DinB/YfiT-like putative metalloenzymes"/>
    <property type="match status" value="1"/>
</dbReference>
<dbReference type="Pfam" id="PF05163">
    <property type="entry name" value="DinB"/>
    <property type="match status" value="1"/>
</dbReference>
<dbReference type="Proteomes" id="UP001560573">
    <property type="component" value="Unassembled WGS sequence"/>
</dbReference>
<comment type="caution">
    <text evidence="3">The sequence shown here is derived from an EMBL/GenBank/DDBJ whole genome shotgun (WGS) entry which is preliminary data.</text>
</comment>
<protein>
    <submittedName>
        <fullName evidence="3">DinB family protein</fullName>
    </submittedName>
</protein>
<dbReference type="InterPro" id="IPR007837">
    <property type="entry name" value="DinB"/>
</dbReference>
<proteinExistence type="inferred from homology"/>
<name>A0ABV3ZGV5_9BACT</name>
<keyword evidence="2" id="KW-0479">Metal-binding</keyword>
<comment type="similarity">
    <text evidence="1">Belongs to the DinB family.</text>
</comment>
<evidence type="ECO:0000313" key="4">
    <source>
        <dbReference type="Proteomes" id="UP001560573"/>
    </source>
</evidence>
<sequence length="165" mass="18789">MGIAQMMLPELKHEAANTRKILERLKQAEDKFEWRPHQKSYTMGQLASHIANLTTWITMTINSDELDLASSPRRQPLTGFLEVLEVFEKNLDEATKALEGADDSLLMKKWTLRKGDHVILELPKAAVIRSMVFNHVVHHRGQLTVYLRLNDLAVPGMYGPSADEQ</sequence>
<evidence type="ECO:0000256" key="2">
    <source>
        <dbReference type="ARBA" id="ARBA00022723"/>
    </source>
</evidence>
<reference evidence="3 4" key="1">
    <citation type="submission" date="2023-07" db="EMBL/GenBank/DDBJ databases">
        <authorList>
            <person name="Lian W.-H."/>
        </authorList>
    </citation>
    <scope>NUCLEOTIDE SEQUENCE [LARGE SCALE GENOMIC DNA]</scope>
    <source>
        <strain evidence="3 4">SYSU DXS3180</strain>
    </source>
</reference>
<dbReference type="EMBL" id="JAULBC010000005">
    <property type="protein sequence ID" value="MEX6689132.1"/>
    <property type="molecule type" value="Genomic_DNA"/>
</dbReference>
<dbReference type="InterPro" id="IPR034660">
    <property type="entry name" value="DinB/YfiT-like"/>
</dbReference>
<accession>A0ABV3ZGV5</accession>